<accession>A0A8T2MCC8</accession>
<dbReference type="PRINTS" id="PR00837">
    <property type="entry name" value="V5TPXLIKE"/>
</dbReference>
<dbReference type="SUPFAM" id="SSF55797">
    <property type="entry name" value="PR-1-like"/>
    <property type="match status" value="1"/>
</dbReference>
<dbReference type="CDD" id="cd05382">
    <property type="entry name" value="CAP_GAPR1-like"/>
    <property type="match status" value="1"/>
</dbReference>
<dbReference type="Proteomes" id="UP000752171">
    <property type="component" value="Unassembled WGS sequence"/>
</dbReference>
<organism evidence="2 3">
    <name type="scientific">Astyanax mexicanus</name>
    <name type="common">Blind cave fish</name>
    <name type="synonym">Astyanax fasciatus mexicanus</name>
    <dbReference type="NCBI Taxonomy" id="7994"/>
    <lineage>
        <taxon>Eukaryota</taxon>
        <taxon>Metazoa</taxon>
        <taxon>Chordata</taxon>
        <taxon>Craniata</taxon>
        <taxon>Vertebrata</taxon>
        <taxon>Euteleostomi</taxon>
        <taxon>Actinopterygii</taxon>
        <taxon>Neopterygii</taxon>
        <taxon>Teleostei</taxon>
        <taxon>Ostariophysi</taxon>
        <taxon>Characiformes</taxon>
        <taxon>Characoidei</taxon>
        <taxon>Acestrorhamphidae</taxon>
        <taxon>Acestrorhamphinae</taxon>
        <taxon>Astyanax</taxon>
    </lineage>
</organism>
<dbReference type="InterPro" id="IPR018244">
    <property type="entry name" value="Allrgn_V5/Tpx1_CS"/>
</dbReference>
<dbReference type="PROSITE" id="PS01009">
    <property type="entry name" value="CRISP_1"/>
    <property type="match status" value="1"/>
</dbReference>
<dbReference type="PANTHER" id="PTHR10334">
    <property type="entry name" value="CYSTEINE-RICH SECRETORY PROTEIN-RELATED"/>
    <property type="match status" value="1"/>
</dbReference>
<dbReference type="InterPro" id="IPR034113">
    <property type="entry name" value="SCP_GAPR1-like"/>
</dbReference>
<dbReference type="InterPro" id="IPR014044">
    <property type="entry name" value="CAP_dom"/>
</dbReference>
<feature type="domain" description="SCP" evidence="1">
    <location>
        <begin position="32"/>
        <end position="164"/>
    </location>
</feature>
<evidence type="ECO:0000313" key="3">
    <source>
        <dbReference type="Proteomes" id="UP000752171"/>
    </source>
</evidence>
<dbReference type="InterPro" id="IPR001283">
    <property type="entry name" value="CRISP-related"/>
</dbReference>
<dbReference type="GO" id="GO:0005576">
    <property type="term" value="C:extracellular region"/>
    <property type="evidence" value="ECO:0007669"/>
    <property type="project" value="InterPro"/>
</dbReference>
<protein>
    <submittedName>
        <fullName evidence="2">Golgi-associated plant pathogenesis-related protein 1-like isoform X2</fullName>
    </submittedName>
</protein>
<sequence>MQRDQVIMIKDLIVEPVRRSSKEITVLSDMAEFKANFLAKHNEYRKKHGVPEVTLSEDLCDSSQKWADHLLSIKTLQHSETNNGENVFYSWSSKTTKPTGPEAVEKWYSEIKDYNFSKPGFQPNTGHFTQVVWKDSKEIGVGLATDGNTIFVVGQYKPAGNVANPGYFEKNVLPAADN</sequence>
<dbReference type="AlphaFoldDB" id="A0A8T2MCC8"/>
<dbReference type="InterPro" id="IPR035940">
    <property type="entry name" value="CAP_sf"/>
</dbReference>
<evidence type="ECO:0000259" key="1">
    <source>
        <dbReference type="SMART" id="SM00198"/>
    </source>
</evidence>
<dbReference type="EMBL" id="JAICCE010000002">
    <property type="protein sequence ID" value="KAG9281260.1"/>
    <property type="molecule type" value="Genomic_DNA"/>
</dbReference>
<reference evidence="2 3" key="1">
    <citation type="submission" date="2021-07" db="EMBL/GenBank/DDBJ databases">
        <authorList>
            <person name="Imarazene B."/>
            <person name="Zahm M."/>
            <person name="Klopp C."/>
            <person name="Cabau C."/>
            <person name="Beille S."/>
            <person name="Jouanno E."/>
            <person name="Castinel A."/>
            <person name="Lluch J."/>
            <person name="Gil L."/>
            <person name="Kuchtly C."/>
            <person name="Lopez Roques C."/>
            <person name="Donnadieu C."/>
            <person name="Parrinello H."/>
            <person name="Journot L."/>
            <person name="Du K."/>
            <person name="Schartl M."/>
            <person name="Retaux S."/>
            <person name="Guiguen Y."/>
        </authorList>
    </citation>
    <scope>NUCLEOTIDE SEQUENCE [LARGE SCALE GENOMIC DNA]</scope>
    <source>
        <strain evidence="2">Pach_M1</strain>
        <tissue evidence="2">Testis</tissue>
    </source>
</reference>
<name>A0A8T2MCC8_ASTMX</name>
<dbReference type="FunFam" id="3.40.33.10:FF:000002">
    <property type="entry name" value="Golgi-associated plant pathogenesis-related protein 1"/>
    <property type="match status" value="1"/>
</dbReference>
<dbReference type="Pfam" id="PF00188">
    <property type="entry name" value="CAP"/>
    <property type="match status" value="1"/>
</dbReference>
<proteinExistence type="predicted"/>
<dbReference type="Gene3D" id="3.40.33.10">
    <property type="entry name" value="CAP"/>
    <property type="match status" value="1"/>
</dbReference>
<evidence type="ECO:0000313" key="2">
    <source>
        <dbReference type="EMBL" id="KAG9281260.1"/>
    </source>
</evidence>
<gene>
    <name evidence="2" type="primary">GLIPR2</name>
    <name evidence="2" type="ORF">AMEX_G4050</name>
</gene>
<comment type="caution">
    <text evidence="2">The sequence shown here is derived from an EMBL/GenBank/DDBJ whole genome shotgun (WGS) entry which is preliminary data.</text>
</comment>
<dbReference type="SMART" id="SM00198">
    <property type="entry name" value="SCP"/>
    <property type="match status" value="1"/>
</dbReference>